<dbReference type="GO" id="GO:0000785">
    <property type="term" value="C:chromatin"/>
    <property type="evidence" value="ECO:0007669"/>
    <property type="project" value="TreeGrafter"/>
</dbReference>
<evidence type="ECO:0000256" key="3">
    <source>
        <dbReference type="ARBA" id="ARBA00022737"/>
    </source>
</evidence>
<protein>
    <recommendedName>
        <fullName evidence="9">C2H2-type domain-containing protein</fullName>
    </recommendedName>
</protein>
<dbReference type="GO" id="GO:0008270">
    <property type="term" value="F:zinc ion binding"/>
    <property type="evidence" value="ECO:0007669"/>
    <property type="project" value="UniProtKB-KW"/>
</dbReference>
<name>A0A8K0L8W9_9PEZI</name>
<keyword evidence="2" id="KW-0479">Metal-binding</keyword>
<comment type="caution">
    <text evidence="10">The sequence shown here is derived from an EMBL/GenBank/DDBJ whole genome shotgun (WGS) entry which is preliminary data.</text>
</comment>
<evidence type="ECO:0000256" key="5">
    <source>
        <dbReference type="ARBA" id="ARBA00022833"/>
    </source>
</evidence>
<evidence type="ECO:0000256" key="1">
    <source>
        <dbReference type="ARBA" id="ARBA00004123"/>
    </source>
</evidence>
<dbReference type="OrthoDB" id="9439903at2759"/>
<feature type="region of interest" description="Disordered" evidence="8">
    <location>
        <begin position="449"/>
        <end position="520"/>
    </location>
</feature>
<feature type="compositionally biased region" description="Polar residues" evidence="8">
    <location>
        <begin position="342"/>
        <end position="358"/>
    </location>
</feature>
<evidence type="ECO:0000313" key="10">
    <source>
        <dbReference type="EMBL" id="KAG8630669.1"/>
    </source>
</evidence>
<accession>A0A8K0L8W9</accession>
<sequence length="548" mass="58192">MDNQFQSSSFNQMGSQHQPQHQQPQQQQQQQQQPFAGFPGQHQQPSAAHENSTLPPLQPAAHNYSHLPPLYTGGVQHSASPHTPHTPVLNSAASHTPSNFSTMSTPVTAGSMPPPSTSYMAPSSGYSTSQPSPVATHHQGAQPPANRLQDIRPMPPGGGSFNSPISPFPAFNNATAMSQQGQHQYIPSQESEPTHVVGSQGRRGILPSVPGRAPAPTSINTVSAKSLIPTKDADGKFPCPHCNKTYLHAKHLKRHLLRHTGDRPYMCHLCKDTFSRSDILKRHFQKCSIRRGNPTGANHLAGQRRNTGGSTNPRLSLGPADQPMGLAGMSDVGTPTGYQNGGSMPNTVNGSPTVNGEQSSYASSIASMSNRSSRANSLIQPPGAFGRVPTLPSSGQNGEHHPVTSAGFAGGIPAYAMRPHSASNPIHPSAYGYGAPPTSNGGMYGAVKAEDHSGNNYTAHSGPVQQQQGRPNGNMEWNHVFNTNGQDGFMPQGQQDQSHIPKSEHSMEGQSFDSAGPYQNNFLNGIQHQAGAYAENGAHANVMALASR</sequence>
<keyword evidence="4 7" id="KW-0863">Zinc-finger</keyword>
<keyword evidence="11" id="KW-1185">Reference proteome</keyword>
<dbReference type="PROSITE" id="PS00028">
    <property type="entry name" value="ZINC_FINGER_C2H2_1"/>
    <property type="match status" value="1"/>
</dbReference>
<feature type="compositionally biased region" description="Polar residues" evidence="8">
    <location>
        <begin position="1"/>
        <end position="15"/>
    </location>
</feature>
<feature type="compositionally biased region" description="Polar residues" evidence="8">
    <location>
        <begin position="508"/>
        <end position="520"/>
    </location>
</feature>
<feature type="region of interest" description="Disordered" evidence="8">
    <location>
        <begin position="342"/>
        <end position="362"/>
    </location>
</feature>
<dbReference type="AlphaFoldDB" id="A0A8K0L8W9"/>
<evidence type="ECO:0000313" key="11">
    <source>
        <dbReference type="Proteomes" id="UP000809789"/>
    </source>
</evidence>
<evidence type="ECO:0000256" key="7">
    <source>
        <dbReference type="PROSITE-ProRule" id="PRU00042"/>
    </source>
</evidence>
<feature type="domain" description="C2H2-type" evidence="9">
    <location>
        <begin position="265"/>
        <end position="295"/>
    </location>
</feature>
<dbReference type="Proteomes" id="UP000809789">
    <property type="component" value="Unassembled WGS sequence"/>
</dbReference>
<feature type="region of interest" description="Disordered" evidence="8">
    <location>
        <begin position="290"/>
        <end position="320"/>
    </location>
</feature>
<feature type="region of interest" description="Disordered" evidence="8">
    <location>
        <begin position="374"/>
        <end position="401"/>
    </location>
</feature>
<reference evidence="10" key="1">
    <citation type="submission" date="2021-07" db="EMBL/GenBank/DDBJ databases">
        <title>Elsinoe batatas strain:CRI-CJ2 Genome sequencing and assembly.</title>
        <authorList>
            <person name="Huang L."/>
        </authorList>
    </citation>
    <scope>NUCLEOTIDE SEQUENCE</scope>
    <source>
        <strain evidence="10">CRI-CJ2</strain>
    </source>
</reference>
<feature type="compositionally biased region" description="Polar residues" evidence="8">
    <location>
        <begin position="304"/>
        <end position="314"/>
    </location>
</feature>
<evidence type="ECO:0000256" key="8">
    <source>
        <dbReference type="SAM" id="MobiDB-lite"/>
    </source>
</evidence>
<feature type="compositionally biased region" description="Polar residues" evidence="8">
    <location>
        <begin position="117"/>
        <end position="133"/>
    </location>
</feature>
<feature type="compositionally biased region" description="Polar residues" evidence="8">
    <location>
        <begin position="480"/>
        <end position="498"/>
    </location>
</feature>
<gene>
    <name evidence="10" type="ORF">KVT40_002288</name>
</gene>
<dbReference type="SUPFAM" id="SSF57667">
    <property type="entry name" value="beta-beta-alpha zinc fingers"/>
    <property type="match status" value="1"/>
</dbReference>
<keyword evidence="5" id="KW-0862">Zinc</keyword>
<dbReference type="SMART" id="SM00355">
    <property type="entry name" value="ZnF_C2H2"/>
    <property type="match status" value="2"/>
</dbReference>
<dbReference type="InterPro" id="IPR051059">
    <property type="entry name" value="VerF-like"/>
</dbReference>
<dbReference type="Gene3D" id="3.30.160.60">
    <property type="entry name" value="Classic Zinc Finger"/>
    <property type="match status" value="2"/>
</dbReference>
<evidence type="ECO:0000259" key="9">
    <source>
        <dbReference type="PROSITE" id="PS50157"/>
    </source>
</evidence>
<dbReference type="PROSITE" id="PS50157">
    <property type="entry name" value="ZINC_FINGER_C2H2_2"/>
    <property type="match status" value="2"/>
</dbReference>
<feature type="compositionally biased region" description="Polar residues" evidence="8">
    <location>
        <begin position="75"/>
        <end position="108"/>
    </location>
</feature>
<dbReference type="EMBL" id="JAESVG020000002">
    <property type="protein sequence ID" value="KAG8630669.1"/>
    <property type="molecule type" value="Genomic_DNA"/>
</dbReference>
<proteinExistence type="predicted"/>
<feature type="compositionally biased region" description="Polar residues" evidence="8">
    <location>
        <begin position="454"/>
        <end position="471"/>
    </location>
</feature>
<feature type="domain" description="C2H2-type" evidence="9">
    <location>
        <begin position="237"/>
        <end position="264"/>
    </location>
</feature>
<dbReference type="InterPro" id="IPR036236">
    <property type="entry name" value="Znf_C2H2_sf"/>
</dbReference>
<feature type="compositionally biased region" description="Polar residues" evidence="8">
    <location>
        <begin position="172"/>
        <end position="191"/>
    </location>
</feature>
<keyword evidence="6" id="KW-0539">Nucleus</keyword>
<comment type="subcellular location">
    <subcellularLocation>
        <location evidence="1">Nucleus</location>
    </subcellularLocation>
</comment>
<feature type="region of interest" description="Disordered" evidence="8">
    <location>
        <begin position="1"/>
        <end position="224"/>
    </location>
</feature>
<dbReference type="PANTHER" id="PTHR40626">
    <property type="entry name" value="MIP31509P"/>
    <property type="match status" value="1"/>
</dbReference>
<evidence type="ECO:0000256" key="2">
    <source>
        <dbReference type="ARBA" id="ARBA00022723"/>
    </source>
</evidence>
<dbReference type="GO" id="GO:0000981">
    <property type="term" value="F:DNA-binding transcription factor activity, RNA polymerase II-specific"/>
    <property type="evidence" value="ECO:0007669"/>
    <property type="project" value="InterPro"/>
</dbReference>
<keyword evidence="3" id="KW-0677">Repeat</keyword>
<dbReference type="PANTHER" id="PTHR40626:SF12">
    <property type="entry name" value="RFEC"/>
    <property type="match status" value="1"/>
</dbReference>
<evidence type="ECO:0000256" key="4">
    <source>
        <dbReference type="ARBA" id="ARBA00022771"/>
    </source>
</evidence>
<dbReference type="InterPro" id="IPR013087">
    <property type="entry name" value="Znf_C2H2_type"/>
</dbReference>
<evidence type="ECO:0000256" key="6">
    <source>
        <dbReference type="ARBA" id="ARBA00023242"/>
    </source>
</evidence>
<dbReference type="GO" id="GO:0005634">
    <property type="term" value="C:nucleus"/>
    <property type="evidence" value="ECO:0007669"/>
    <property type="project" value="UniProtKB-SubCell"/>
</dbReference>
<organism evidence="10 11">
    <name type="scientific">Elsinoe batatas</name>
    <dbReference type="NCBI Taxonomy" id="2601811"/>
    <lineage>
        <taxon>Eukaryota</taxon>
        <taxon>Fungi</taxon>
        <taxon>Dikarya</taxon>
        <taxon>Ascomycota</taxon>
        <taxon>Pezizomycotina</taxon>
        <taxon>Dothideomycetes</taxon>
        <taxon>Dothideomycetidae</taxon>
        <taxon>Myriangiales</taxon>
        <taxon>Elsinoaceae</taxon>
        <taxon>Elsinoe</taxon>
    </lineage>
</organism>
<feature type="compositionally biased region" description="Low complexity" evidence="8">
    <location>
        <begin position="16"/>
        <end position="45"/>
    </location>
</feature>
<dbReference type="GO" id="GO:0000978">
    <property type="term" value="F:RNA polymerase II cis-regulatory region sequence-specific DNA binding"/>
    <property type="evidence" value="ECO:0007669"/>
    <property type="project" value="InterPro"/>
</dbReference>